<feature type="domain" description="ABC transmembrane type-1" evidence="9">
    <location>
        <begin position="34"/>
        <end position="325"/>
    </location>
</feature>
<proteinExistence type="predicted"/>
<evidence type="ECO:0000256" key="7">
    <source>
        <dbReference type="SAM" id="Phobius"/>
    </source>
</evidence>
<dbReference type="InterPro" id="IPR017871">
    <property type="entry name" value="ABC_transporter-like_CS"/>
</dbReference>
<dbReference type="Proteomes" id="UP000179769">
    <property type="component" value="Unassembled WGS sequence"/>
</dbReference>
<evidence type="ECO:0000256" key="4">
    <source>
        <dbReference type="ARBA" id="ARBA00022840"/>
    </source>
</evidence>
<organism evidence="10 11">
    <name type="scientific">Parafrankia soli</name>
    <dbReference type="NCBI Taxonomy" id="2599596"/>
    <lineage>
        <taxon>Bacteria</taxon>
        <taxon>Bacillati</taxon>
        <taxon>Actinomycetota</taxon>
        <taxon>Actinomycetes</taxon>
        <taxon>Frankiales</taxon>
        <taxon>Frankiaceae</taxon>
        <taxon>Parafrankia</taxon>
    </lineage>
</organism>
<feature type="transmembrane region" description="Helical" evidence="7">
    <location>
        <begin position="256"/>
        <end position="279"/>
    </location>
</feature>
<keyword evidence="3" id="KW-0547">Nucleotide-binding</keyword>
<feature type="transmembrane region" description="Helical" evidence="7">
    <location>
        <begin position="71"/>
        <end position="93"/>
    </location>
</feature>
<dbReference type="PROSITE" id="PS00211">
    <property type="entry name" value="ABC_TRANSPORTER_1"/>
    <property type="match status" value="1"/>
</dbReference>
<evidence type="ECO:0000313" key="10">
    <source>
        <dbReference type="EMBL" id="OHV21555.1"/>
    </source>
</evidence>
<keyword evidence="6 7" id="KW-0472">Membrane</keyword>
<keyword evidence="2 7" id="KW-0812">Transmembrane</keyword>
<dbReference type="PANTHER" id="PTHR24221:SF654">
    <property type="entry name" value="ATP-BINDING CASSETTE SUB-FAMILY B MEMBER 6"/>
    <property type="match status" value="1"/>
</dbReference>
<evidence type="ECO:0000256" key="1">
    <source>
        <dbReference type="ARBA" id="ARBA00004651"/>
    </source>
</evidence>
<feature type="transmembrane region" description="Helical" evidence="7">
    <location>
        <begin position="20"/>
        <end position="42"/>
    </location>
</feature>
<evidence type="ECO:0000259" key="9">
    <source>
        <dbReference type="PROSITE" id="PS50929"/>
    </source>
</evidence>
<dbReference type="InterPro" id="IPR011527">
    <property type="entry name" value="ABC1_TM_dom"/>
</dbReference>
<comment type="caution">
    <text evidence="10">The sequence shown here is derived from an EMBL/GenBank/DDBJ whole genome shotgun (WGS) entry which is preliminary data.</text>
</comment>
<comment type="subcellular location">
    <subcellularLocation>
        <location evidence="1">Cell membrane</location>
        <topology evidence="1">Multi-pass membrane protein</topology>
    </subcellularLocation>
</comment>
<dbReference type="PANTHER" id="PTHR24221">
    <property type="entry name" value="ATP-BINDING CASSETTE SUB-FAMILY B"/>
    <property type="match status" value="1"/>
</dbReference>
<gene>
    <name evidence="10" type="ORF">BBK14_26435</name>
</gene>
<dbReference type="InterPro" id="IPR003439">
    <property type="entry name" value="ABC_transporter-like_ATP-bd"/>
</dbReference>
<keyword evidence="5 7" id="KW-1133">Transmembrane helix</keyword>
<dbReference type="GO" id="GO:0005524">
    <property type="term" value="F:ATP binding"/>
    <property type="evidence" value="ECO:0007669"/>
    <property type="project" value="UniProtKB-KW"/>
</dbReference>
<keyword evidence="4 10" id="KW-0067">ATP-binding</keyword>
<accession>A0A1S1PKZ8</accession>
<dbReference type="AlphaFoldDB" id="A0A1S1PKZ8"/>
<dbReference type="SUPFAM" id="SSF52540">
    <property type="entry name" value="P-loop containing nucleoside triphosphate hydrolases"/>
    <property type="match status" value="1"/>
</dbReference>
<dbReference type="GO" id="GO:0005886">
    <property type="term" value="C:plasma membrane"/>
    <property type="evidence" value="ECO:0007669"/>
    <property type="project" value="UniProtKB-SubCell"/>
</dbReference>
<dbReference type="CDD" id="cd07346">
    <property type="entry name" value="ABC_6TM_exporters"/>
    <property type="match status" value="1"/>
</dbReference>
<evidence type="ECO:0000256" key="5">
    <source>
        <dbReference type="ARBA" id="ARBA00022989"/>
    </source>
</evidence>
<dbReference type="OrthoDB" id="9806127at2"/>
<dbReference type="GO" id="GO:0016887">
    <property type="term" value="F:ATP hydrolysis activity"/>
    <property type="evidence" value="ECO:0007669"/>
    <property type="project" value="InterPro"/>
</dbReference>
<dbReference type="InterPro" id="IPR027417">
    <property type="entry name" value="P-loop_NTPase"/>
</dbReference>
<evidence type="ECO:0000313" key="11">
    <source>
        <dbReference type="Proteomes" id="UP000179769"/>
    </source>
</evidence>
<evidence type="ECO:0000259" key="8">
    <source>
        <dbReference type="PROSITE" id="PS50893"/>
    </source>
</evidence>
<dbReference type="PROSITE" id="PS50893">
    <property type="entry name" value="ABC_TRANSPORTER_2"/>
    <property type="match status" value="1"/>
</dbReference>
<feature type="transmembrane region" description="Helical" evidence="7">
    <location>
        <begin position="291"/>
        <end position="310"/>
    </location>
</feature>
<sequence length="618" mass="65511">MSERGLADLGRARARELGRLIASTTPVLTVGLPLTLLLAFVAGAGRIVTPLTVQYALDHGLLEPHEGTAGVVARAAGVGAAATVTAVLASWWLNRRVYRRTEAALAELRAAGVARIHEMAAETFARTGSADLVSRLTGDVDAVTTFVQNGGLMLLVNVTQMIIAGVLIAVYSWQLAVPVLATAVLLFVAMRRVQALVARRFTVVRESVSALQSTVGEAVTGISVIRSTGTEARSRAMVEEAVEHTASAQRRTLVPLHFNTAFGEIAISFVTVVVIVAGVRWSTAHTRWEPTLHLSAGELVAMLLLVTFFVRPLQMLVQMLGEAQNAVVGWRRALEILATPSGVVEGGDARELPAGPVAVDLHDVAAAYGDGPPVLRELTVGIAAGEHVAVVGETGSGKSTFARLLTRQIAPRHGRVLLGGLPAGQVSDLSFQRRVAVVPQDPFLFDATIADNILAGVRGDAGALDEIVDSLGLRPWIDTLPEGLDTRVGTRGDRLSAGERQLVALARTALVDPDLLVLDEATSGVDPATDVRVQHALGALTVGRTTVSIAHRMVTAERADRVLVFVFDHGRLVQSGRHDELVGVPGHYARLHAAWVEHTAGADERHQTLLHHNDGSTP</sequence>
<dbReference type="Gene3D" id="1.20.1560.10">
    <property type="entry name" value="ABC transporter type 1, transmembrane domain"/>
    <property type="match status" value="1"/>
</dbReference>
<dbReference type="InterPro" id="IPR003593">
    <property type="entry name" value="AAA+_ATPase"/>
</dbReference>
<dbReference type="RefSeq" id="WP_071066334.1">
    <property type="nucleotide sequence ID" value="NZ_MAXA01000252.1"/>
</dbReference>
<dbReference type="InterPro" id="IPR036640">
    <property type="entry name" value="ABC1_TM_sf"/>
</dbReference>
<dbReference type="PROSITE" id="PS50929">
    <property type="entry name" value="ABC_TM1F"/>
    <property type="match status" value="1"/>
</dbReference>
<dbReference type="GO" id="GO:0140359">
    <property type="term" value="F:ABC-type transporter activity"/>
    <property type="evidence" value="ECO:0007669"/>
    <property type="project" value="InterPro"/>
</dbReference>
<dbReference type="GO" id="GO:0034040">
    <property type="term" value="F:ATPase-coupled lipid transmembrane transporter activity"/>
    <property type="evidence" value="ECO:0007669"/>
    <property type="project" value="TreeGrafter"/>
</dbReference>
<dbReference type="SMART" id="SM00382">
    <property type="entry name" value="AAA"/>
    <property type="match status" value="1"/>
</dbReference>
<dbReference type="EMBL" id="MAXA01000252">
    <property type="protein sequence ID" value="OHV21555.1"/>
    <property type="molecule type" value="Genomic_DNA"/>
</dbReference>
<feature type="domain" description="ABC transporter" evidence="8">
    <location>
        <begin position="359"/>
        <end position="594"/>
    </location>
</feature>
<name>A0A1S1PKZ8_9ACTN</name>
<reference evidence="11" key="1">
    <citation type="submission" date="2016-07" db="EMBL/GenBank/DDBJ databases">
        <title>Frankia sp. NRRL B-16219 Genome sequencing.</title>
        <authorList>
            <person name="Ghodhbane-Gtari F."/>
            <person name="Swanson E."/>
            <person name="Gueddou A."/>
            <person name="Louati M."/>
            <person name="Nouioui I."/>
            <person name="Hezbri K."/>
            <person name="Abebe-Akele F."/>
            <person name="Simpson S."/>
            <person name="Morris K."/>
            <person name="Thomas K."/>
            <person name="Gtari M."/>
            <person name="Tisa L.S."/>
        </authorList>
    </citation>
    <scope>NUCLEOTIDE SEQUENCE [LARGE SCALE GENOMIC DNA]</scope>
    <source>
        <strain evidence="11">NRRL B-16219</strain>
    </source>
</reference>
<evidence type="ECO:0000256" key="6">
    <source>
        <dbReference type="ARBA" id="ARBA00023136"/>
    </source>
</evidence>
<dbReference type="Gene3D" id="3.40.50.300">
    <property type="entry name" value="P-loop containing nucleotide triphosphate hydrolases"/>
    <property type="match status" value="1"/>
</dbReference>
<evidence type="ECO:0000256" key="2">
    <source>
        <dbReference type="ARBA" id="ARBA00022692"/>
    </source>
</evidence>
<evidence type="ECO:0000256" key="3">
    <source>
        <dbReference type="ARBA" id="ARBA00022741"/>
    </source>
</evidence>
<dbReference type="SUPFAM" id="SSF90123">
    <property type="entry name" value="ABC transporter transmembrane region"/>
    <property type="match status" value="1"/>
</dbReference>
<dbReference type="InterPro" id="IPR039421">
    <property type="entry name" value="Type_1_exporter"/>
</dbReference>
<dbReference type="Pfam" id="PF00664">
    <property type="entry name" value="ABC_membrane"/>
    <property type="match status" value="1"/>
</dbReference>
<keyword evidence="11" id="KW-1185">Reference proteome</keyword>
<protein>
    <submittedName>
        <fullName evidence="10">ABC transporter ATP-binding protein</fullName>
    </submittedName>
</protein>
<dbReference type="Pfam" id="PF00005">
    <property type="entry name" value="ABC_tran"/>
    <property type="match status" value="1"/>
</dbReference>